<dbReference type="Pfam" id="PF06468">
    <property type="entry name" value="Spond_N"/>
    <property type="match status" value="1"/>
</dbReference>
<reference evidence="3 4" key="1">
    <citation type="journal article" date="2015" name="Genome Biol. Evol.">
        <title>The genome of winter moth (Operophtera brumata) provides a genomic perspective on sexual dimorphism and phenology.</title>
        <authorList>
            <person name="Derks M.F."/>
            <person name="Smit S."/>
            <person name="Salis L."/>
            <person name="Schijlen E."/>
            <person name="Bossers A."/>
            <person name="Mateman C."/>
            <person name="Pijl A.S."/>
            <person name="de Ridder D."/>
            <person name="Groenen M.A."/>
            <person name="Visser M.E."/>
            <person name="Megens H.J."/>
        </authorList>
    </citation>
    <scope>NUCLEOTIDE SEQUENCE [LARGE SCALE GENOMIC DNA]</scope>
    <source>
        <strain evidence="3">WM2013NL</strain>
        <tissue evidence="3">Head and thorax</tissue>
    </source>
</reference>
<dbReference type="Proteomes" id="UP000037510">
    <property type="component" value="Unassembled WGS sequence"/>
</dbReference>
<dbReference type="AlphaFoldDB" id="A0A0L7L4W0"/>
<evidence type="ECO:0000313" key="4">
    <source>
        <dbReference type="Proteomes" id="UP000037510"/>
    </source>
</evidence>
<name>A0A0L7L4W0_OPEBR</name>
<dbReference type="PROSITE" id="PS51257">
    <property type="entry name" value="PROKAR_LIPOPROTEIN"/>
    <property type="match status" value="1"/>
</dbReference>
<comment type="caution">
    <text evidence="3">The sequence shown here is derived from an EMBL/GenBank/DDBJ whole genome shotgun (WGS) entry which is preliminary data.</text>
</comment>
<keyword evidence="4" id="KW-1185">Reference proteome</keyword>
<evidence type="ECO:0000313" key="3">
    <source>
        <dbReference type="EMBL" id="KOB70309.1"/>
    </source>
</evidence>
<feature type="chain" id="PRO_5005573153" description="Spondin domain-containing protein" evidence="1">
    <location>
        <begin position="22"/>
        <end position="123"/>
    </location>
</feature>
<feature type="domain" description="Spondin" evidence="2">
    <location>
        <begin position="18"/>
        <end position="123"/>
    </location>
</feature>
<proteinExistence type="predicted"/>
<accession>A0A0L7L4W0</accession>
<gene>
    <name evidence="3" type="ORF">OBRU01_15509</name>
</gene>
<dbReference type="Gene3D" id="2.60.40.2130">
    <property type="entry name" value="F-spondin domain"/>
    <property type="match status" value="1"/>
</dbReference>
<sequence>MKVWKRLAAILVLVLIAVTSGCDVNDVAVYKVSLRMMWSEERFPKDYPEFWPKAQWSRVFAPITPPRIARSPHVTLFPAVDFRLEFCYKVCGTRSRNGSEKICGTSAEAEAEAEVRCNTINYG</sequence>
<feature type="signal peptide" evidence="1">
    <location>
        <begin position="1"/>
        <end position="21"/>
    </location>
</feature>
<evidence type="ECO:0000259" key="2">
    <source>
        <dbReference type="PROSITE" id="PS51020"/>
    </source>
</evidence>
<organism evidence="3 4">
    <name type="scientific">Operophtera brumata</name>
    <name type="common">Winter moth</name>
    <name type="synonym">Phalaena brumata</name>
    <dbReference type="NCBI Taxonomy" id="104452"/>
    <lineage>
        <taxon>Eukaryota</taxon>
        <taxon>Metazoa</taxon>
        <taxon>Ecdysozoa</taxon>
        <taxon>Arthropoda</taxon>
        <taxon>Hexapoda</taxon>
        <taxon>Insecta</taxon>
        <taxon>Pterygota</taxon>
        <taxon>Neoptera</taxon>
        <taxon>Endopterygota</taxon>
        <taxon>Lepidoptera</taxon>
        <taxon>Glossata</taxon>
        <taxon>Ditrysia</taxon>
        <taxon>Geometroidea</taxon>
        <taxon>Geometridae</taxon>
        <taxon>Larentiinae</taxon>
        <taxon>Operophtera</taxon>
    </lineage>
</organism>
<dbReference type="EMBL" id="JTDY01003012">
    <property type="protein sequence ID" value="KOB70309.1"/>
    <property type="molecule type" value="Genomic_DNA"/>
</dbReference>
<dbReference type="InterPro" id="IPR009465">
    <property type="entry name" value="Spondin_N"/>
</dbReference>
<dbReference type="InterPro" id="IPR038678">
    <property type="entry name" value="Spondin_N_sf"/>
</dbReference>
<dbReference type="PROSITE" id="PS51020">
    <property type="entry name" value="SPONDIN"/>
    <property type="match status" value="1"/>
</dbReference>
<protein>
    <recommendedName>
        <fullName evidence="2">Spondin domain-containing protein</fullName>
    </recommendedName>
</protein>
<keyword evidence="1" id="KW-0732">Signal</keyword>
<evidence type="ECO:0000256" key="1">
    <source>
        <dbReference type="SAM" id="SignalP"/>
    </source>
</evidence>
<dbReference type="STRING" id="104452.A0A0L7L4W0"/>